<sequence>RHHHHHAAKTTSAGSFIAFAPAPTPPAYRAPRRRGKEAPAPPSRNPRMRKPYTTCWWAVFSFSHQVWALIFQQLGLLQLMPEPSATRFPGWWRKSIAAVPKDVRNGLNSLIILVAWEVWKHCNACVFDNVRPNIQEVLRSVNTEGGLWCLAGASKLQELVLRSLAPGA</sequence>
<accession>K3Y307</accession>
<keyword evidence="3" id="KW-1185">Reference proteome</keyword>
<dbReference type="Gramene" id="KQL10830">
    <property type="protein sequence ID" value="KQL10830"/>
    <property type="gene ID" value="SETIT_008592mg"/>
</dbReference>
<reference evidence="2" key="2">
    <citation type="submission" date="2018-08" db="UniProtKB">
        <authorList>
            <consortium name="EnsemblPlants"/>
        </authorList>
    </citation>
    <scope>IDENTIFICATION</scope>
    <source>
        <strain evidence="2">Yugu1</strain>
    </source>
</reference>
<dbReference type="AlphaFoldDB" id="K3Y307"/>
<dbReference type="Proteomes" id="UP000004995">
    <property type="component" value="Unassembled WGS sequence"/>
</dbReference>
<dbReference type="EMBL" id="AGNK02002518">
    <property type="status" value="NOT_ANNOTATED_CDS"/>
    <property type="molecule type" value="Genomic_DNA"/>
</dbReference>
<evidence type="ECO:0000313" key="3">
    <source>
        <dbReference type="Proteomes" id="UP000004995"/>
    </source>
</evidence>
<dbReference type="eggNOG" id="ENOG502R4DS">
    <property type="taxonomic scope" value="Eukaryota"/>
</dbReference>
<proteinExistence type="predicted"/>
<protein>
    <submittedName>
        <fullName evidence="2">Uncharacterized protein</fullName>
    </submittedName>
</protein>
<evidence type="ECO:0000256" key="1">
    <source>
        <dbReference type="SAM" id="MobiDB-lite"/>
    </source>
</evidence>
<dbReference type="InParanoid" id="K3Y307"/>
<organism evidence="2 3">
    <name type="scientific">Setaria italica</name>
    <name type="common">Foxtail millet</name>
    <name type="synonym">Panicum italicum</name>
    <dbReference type="NCBI Taxonomy" id="4555"/>
    <lineage>
        <taxon>Eukaryota</taxon>
        <taxon>Viridiplantae</taxon>
        <taxon>Streptophyta</taxon>
        <taxon>Embryophyta</taxon>
        <taxon>Tracheophyta</taxon>
        <taxon>Spermatophyta</taxon>
        <taxon>Magnoliopsida</taxon>
        <taxon>Liliopsida</taxon>
        <taxon>Poales</taxon>
        <taxon>Poaceae</taxon>
        <taxon>PACMAD clade</taxon>
        <taxon>Panicoideae</taxon>
        <taxon>Panicodae</taxon>
        <taxon>Paniceae</taxon>
        <taxon>Cenchrinae</taxon>
        <taxon>Setaria</taxon>
    </lineage>
</organism>
<evidence type="ECO:0000313" key="2">
    <source>
        <dbReference type="EnsemblPlants" id="KQL10830"/>
    </source>
</evidence>
<dbReference type="HOGENOM" id="CLU_1590673_0_0_1"/>
<dbReference type="EnsemblPlants" id="KQL10830">
    <property type="protein sequence ID" value="KQL10830"/>
    <property type="gene ID" value="SETIT_008592mg"/>
</dbReference>
<feature type="region of interest" description="Disordered" evidence="1">
    <location>
        <begin position="17"/>
        <end position="46"/>
    </location>
</feature>
<name>K3Y307_SETIT</name>
<reference evidence="3" key="1">
    <citation type="journal article" date="2012" name="Nat. Biotechnol.">
        <title>Reference genome sequence of the model plant Setaria.</title>
        <authorList>
            <person name="Bennetzen J.L."/>
            <person name="Schmutz J."/>
            <person name="Wang H."/>
            <person name="Percifield R."/>
            <person name="Hawkins J."/>
            <person name="Pontaroli A.C."/>
            <person name="Estep M."/>
            <person name="Feng L."/>
            <person name="Vaughn J.N."/>
            <person name="Grimwood J."/>
            <person name="Jenkins J."/>
            <person name="Barry K."/>
            <person name="Lindquist E."/>
            <person name="Hellsten U."/>
            <person name="Deshpande S."/>
            <person name="Wang X."/>
            <person name="Wu X."/>
            <person name="Mitros T."/>
            <person name="Triplett J."/>
            <person name="Yang X."/>
            <person name="Ye C.Y."/>
            <person name="Mauro-Herrera M."/>
            <person name="Wang L."/>
            <person name="Li P."/>
            <person name="Sharma M."/>
            <person name="Sharma R."/>
            <person name="Ronald P.C."/>
            <person name="Panaud O."/>
            <person name="Kellogg E.A."/>
            <person name="Brutnell T.P."/>
            <person name="Doust A.N."/>
            <person name="Tuskan G.A."/>
            <person name="Rokhsar D."/>
            <person name="Devos K.M."/>
        </authorList>
    </citation>
    <scope>NUCLEOTIDE SEQUENCE [LARGE SCALE GENOMIC DNA]</scope>
    <source>
        <strain evidence="3">cv. Yugu1</strain>
    </source>
</reference>